<proteinExistence type="predicted"/>
<evidence type="ECO:0000313" key="2">
    <source>
        <dbReference type="Proteomes" id="UP000299102"/>
    </source>
</evidence>
<gene>
    <name evidence="1" type="ORF">EVAR_51839_1</name>
</gene>
<protein>
    <submittedName>
        <fullName evidence="1">Uncharacterized protein</fullName>
    </submittedName>
</protein>
<sequence length="137" mass="15462">MSQPLRACATRPRRLFREARLRGRETRLLSTNECVEKRLVDPIYRTMHVIVNGQVYFWRFLAAQFGADAVYYIFKVESSHATLRFSSYHPERMLINVFMKRQSRSGAAGGAGGAALITLGGAGGAVDRQIFRSAHLR</sequence>
<reference evidence="1 2" key="1">
    <citation type="journal article" date="2019" name="Commun. Biol.">
        <title>The bagworm genome reveals a unique fibroin gene that provides high tensile strength.</title>
        <authorList>
            <person name="Kono N."/>
            <person name="Nakamura H."/>
            <person name="Ohtoshi R."/>
            <person name="Tomita M."/>
            <person name="Numata K."/>
            <person name="Arakawa K."/>
        </authorList>
    </citation>
    <scope>NUCLEOTIDE SEQUENCE [LARGE SCALE GENOMIC DNA]</scope>
</reference>
<organism evidence="1 2">
    <name type="scientific">Eumeta variegata</name>
    <name type="common">Bagworm moth</name>
    <name type="synonym">Eumeta japonica</name>
    <dbReference type="NCBI Taxonomy" id="151549"/>
    <lineage>
        <taxon>Eukaryota</taxon>
        <taxon>Metazoa</taxon>
        <taxon>Ecdysozoa</taxon>
        <taxon>Arthropoda</taxon>
        <taxon>Hexapoda</taxon>
        <taxon>Insecta</taxon>
        <taxon>Pterygota</taxon>
        <taxon>Neoptera</taxon>
        <taxon>Endopterygota</taxon>
        <taxon>Lepidoptera</taxon>
        <taxon>Glossata</taxon>
        <taxon>Ditrysia</taxon>
        <taxon>Tineoidea</taxon>
        <taxon>Psychidae</taxon>
        <taxon>Oiketicinae</taxon>
        <taxon>Eumeta</taxon>
    </lineage>
</organism>
<comment type="caution">
    <text evidence="1">The sequence shown here is derived from an EMBL/GenBank/DDBJ whole genome shotgun (WGS) entry which is preliminary data.</text>
</comment>
<keyword evidence="2" id="KW-1185">Reference proteome</keyword>
<evidence type="ECO:0000313" key="1">
    <source>
        <dbReference type="EMBL" id="GBP77795.1"/>
    </source>
</evidence>
<dbReference type="AlphaFoldDB" id="A0A4C1YU23"/>
<accession>A0A4C1YU23</accession>
<name>A0A4C1YU23_EUMVA</name>
<dbReference type="Proteomes" id="UP000299102">
    <property type="component" value="Unassembled WGS sequence"/>
</dbReference>
<dbReference type="EMBL" id="BGZK01001347">
    <property type="protein sequence ID" value="GBP77795.1"/>
    <property type="molecule type" value="Genomic_DNA"/>
</dbReference>